<dbReference type="AlphaFoldDB" id="A0ABD0LU04"/>
<feature type="region of interest" description="Disordered" evidence="1">
    <location>
        <begin position="1"/>
        <end position="22"/>
    </location>
</feature>
<dbReference type="EMBL" id="JACVVK020000022">
    <property type="protein sequence ID" value="KAK7503005.1"/>
    <property type="molecule type" value="Genomic_DNA"/>
</dbReference>
<accession>A0ABD0LU04</accession>
<dbReference type="Proteomes" id="UP001519460">
    <property type="component" value="Unassembled WGS sequence"/>
</dbReference>
<name>A0ABD0LU04_9CAEN</name>
<feature type="compositionally biased region" description="Basic residues" evidence="1">
    <location>
        <begin position="49"/>
        <end position="62"/>
    </location>
</feature>
<evidence type="ECO:0000256" key="1">
    <source>
        <dbReference type="SAM" id="MobiDB-lite"/>
    </source>
</evidence>
<gene>
    <name evidence="2" type="ORF">BaRGS_00005631</name>
</gene>
<evidence type="ECO:0000313" key="2">
    <source>
        <dbReference type="EMBL" id="KAK7503005.1"/>
    </source>
</evidence>
<feature type="compositionally biased region" description="Polar residues" evidence="1">
    <location>
        <begin position="132"/>
        <end position="162"/>
    </location>
</feature>
<comment type="caution">
    <text evidence="2">The sequence shown here is derived from an EMBL/GenBank/DDBJ whole genome shotgun (WGS) entry which is preliminary data.</text>
</comment>
<keyword evidence="3" id="KW-1185">Reference proteome</keyword>
<feature type="compositionally biased region" description="Basic and acidic residues" evidence="1">
    <location>
        <begin position="1"/>
        <end position="10"/>
    </location>
</feature>
<evidence type="ECO:0000313" key="3">
    <source>
        <dbReference type="Proteomes" id="UP001519460"/>
    </source>
</evidence>
<reference evidence="2 3" key="1">
    <citation type="journal article" date="2023" name="Sci. Data">
        <title>Genome assembly of the Korean intertidal mud-creeper Batillaria attramentaria.</title>
        <authorList>
            <person name="Patra A.K."/>
            <person name="Ho P.T."/>
            <person name="Jun S."/>
            <person name="Lee S.J."/>
            <person name="Kim Y."/>
            <person name="Won Y.J."/>
        </authorList>
    </citation>
    <scope>NUCLEOTIDE SEQUENCE [LARGE SCALE GENOMIC DNA]</scope>
    <source>
        <strain evidence="2">Wonlab-2016</strain>
    </source>
</reference>
<feature type="region of interest" description="Disordered" evidence="1">
    <location>
        <begin position="34"/>
        <end position="178"/>
    </location>
</feature>
<organism evidence="2 3">
    <name type="scientific">Batillaria attramentaria</name>
    <dbReference type="NCBI Taxonomy" id="370345"/>
    <lineage>
        <taxon>Eukaryota</taxon>
        <taxon>Metazoa</taxon>
        <taxon>Spiralia</taxon>
        <taxon>Lophotrochozoa</taxon>
        <taxon>Mollusca</taxon>
        <taxon>Gastropoda</taxon>
        <taxon>Caenogastropoda</taxon>
        <taxon>Sorbeoconcha</taxon>
        <taxon>Cerithioidea</taxon>
        <taxon>Batillariidae</taxon>
        <taxon>Batillaria</taxon>
    </lineage>
</organism>
<sequence>MDETDKDRKAQFLQSTDQDGFDTIVASAGSLVGEQGEFLASESPAKSGSSKRKKSRKHKSRSKLSTSKITPIAENEVSHFPVPSADVMQQEVISGTDTGGQPQPQSPNTVPAAPPSHQSQPDVTNCLERQSDATQSSSPAGLQDGSDSVPPQSLPSQETPVSDGSVRNRLKSRRRSSLLNLTLHQVSPNVSKCREF</sequence>
<feature type="compositionally biased region" description="Polar residues" evidence="1">
    <location>
        <begin position="91"/>
        <end position="109"/>
    </location>
</feature>
<protein>
    <submittedName>
        <fullName evidence="2">Uncharacterized protein</fullName>
    </submittedName>
</protein>
<proteinExistence type="predicted"/>